<gene>
    <name evidence="4" type="primary">LOC109719982</name>
</gene>
<feature type="compositionally biased region" description="Polar residues" evidence="1">
    <location>
        <begin position="205"/>
        <end position="217"/>
    </location>
</feature>
<proteinExistence type="predicted"/>
<feature type="compositionally biased region" description="Polar residues" evidence="1">
    <location>
        <begin position="224"/>
        <end position="262"/>
    </location>
</feature>
<sequence>MAQNGVDFHLPDEILAVIPTDPYDQLDLARKITSMAIASRVSRLESECARLRRSIADRDSAIAELRDRVAHLDRLVHESDARLGAALEENAKLVKERDMLTTTSKKLGRDLAKLETFKKQLMQSLSDDNLMQKSEAANIEAHDHTVARVASWKDGISSSHSVADLTNGSVVTGESPKMMKPCILKASGPSAYKFSITPYITPRLTPTSTPKFSSTGGSPRGFSTAGSSPNVLSGSTSPTKSRFEGTSTISPRYLSSQRSSAPTSPPKRPSFSGRPRIDGKEFFRQARTHLSYEQFAAFLANIKELNANKQSREETLEKAEEIFGTENKDLYISFQNLLNRSLS</sequence>
<dbReference type="RefSeq" id="XP_020102428.1">
    <property type="nucleotide sequence ID" value="XM_020246839.1"/>
</dbReference>
<keyword evidence="3" id="KW-1185">Reference proteome</keyword>
<evidence type="ECO:0000313" key="3">
    <source>
        <dbReference type="Proteomes" id="UP000515123"/>
    </source>
</evidence>
<dbReference type="OrthoDB" id="5599468at2759"/>
<evidence type="ECO:0000256" key="1">
    <source>
        <dbReference type="SAM" id="MobiDB-lite"/>
    </source>
</evidence>
<dbReference type="InterPro" id="IPR058935">
    <property type="entry name" value="At4g15545-like_C"/>
</dbReference>
<dbReference type="Pfam" id="PF25972">
    <property type="entry name" value="At4g15545_C"/>
    <property type="match status" value="1"/>
</dbReference>
<dbReference type="Gramene" id="Aco006617.1.mrna1">
    <property type="protein sequence ID" value="Aco006617.1.mrna1"/>
    <property type="gene ID" value="Aco006617.1.path1"/>
</dbReference>
<organism evidence="3 4">
    <name type="scientific">Ananas comosus</name>
    <name type="common">Pineapple</name>
    <name type="synonym">Ananas ananas</name>
    <dbReference type="NCBI Taxonomy" id="4615"/>
    <lineage>
        <taxon>Eukaryota</taxon>
        <taxon>Viridiplantae</taxon>
        <taxon>Streptophyta</taxon>
        <taxon>Embryophyta</taxon>
        <taxon>Tracheophyta</taxon>
        <taxon>Spermatophyta</taxon>
        <taxon>Magnoliopsida</taxon>
        <taxon>Liliopsida</taxon>
        <taxon>Poales</taxon>
        <taxon>Bromeliaceae</taxon>
        <taxon>Bromelioideae</taxon>
        <taxon>Ananas</taxon>
    </lineage>
</organism>
<dbReference type="PANTHER" id="PTHR47383">
    <property type="entry name" value="OS03G0659800 PROTEIN"/>
    <property type="match status" value="1"/>
</dbReference>
<feature type="region of interest" description="Disordered" evidence="1">
    <location>
        <begin position="205"/>
        <end position="276"/>
    </location>
</feature>
<dbReference type="AlphaFoldDB" id="A0A6P5G9B4"/>
<accession>A0A6P5G9B4</accession>
<dbReference type="Proteomes" id="UP000515123">
    <property type="component" value="Linkage group 14"/>
</dbReference>
<evidence type="ECO:0000259" key="2">
    <source>
        <dbReference type="Pfam" id="PF25972"/>
    </source>
</evidence>
<reference evidence="4" key="2">
    <citation type="submission" date="2025-08" db="UniProtKB">
        <authorList>
            <consortium name="RefSeq"/>
        </authorList>
    </citation>
    <scope>IDENTIFICATION</scope>
    <source>
        <tissue evidence="4">Leaf</tissue>
    </source>
</reference>
<evidence type="ECO:0000313" key="4">
    <source>
        <dbReference type="RefSeq" id="XP_020102428.1"/>
    </source>
</evidence>
<protein>
    <submittedName>
        <fullName evidence="4">Uncharacterized protein At4g15545-like</fullName>
    </submittedName>
</protein>
<name>A0A6P5G9B4_ANACO</name>
<dbReference type="PANTHER" id="PTHR47383:SF2">
    <property type="entry name" value="OS04G0616000 PROTEIN"/>
    <property type="match status" value="1"/>
</dbReference>
<dbReference type="GeneID" id="109719982"/>
<dbReference type="InterPro" id="IPR058936">
    <property type="entry name" value="At4g15545-like"/>
</dbReference>
<reference evidence="3" key="1">
    <citation type="journal article" date="2015" name="Nat. Genet.">
        <title>The pineapple genome and the evolution of CAM photosynthesis.</title>
        <authorList>
            <person name="Ming R."/>
            <person name="VanBuren R."/>
            <person name="Wai C.M."/>
            <person name="Tang H."/>
            <person name="Schatz M.C."/>
            <person name="Bowers J.E."/>
            <person name="Lyons E."/>
            <person name="Wang M.L."/>
            <person name="Chen J."/>
            <person name="Biggers E."/>
            <person name="Zhang J."/>
            <person name="Huang L."/>
            <person name="Zhang L."/>
            <person name="Miao W."/>
            <person name="Zhang J."/>
            <person name="Ye Z."/>
            <person name="Miao C."/>
            <person name="Lin Z."/>
            <person name="Wang H."/>
            <person name="Zhou H."/>
            <person name="Yim W.C."/>
            <person name="Priest H.D."/>
            <person name="Zheng C."/>
            <person name="Woodhouse M."/>
            <person name="Edger P.P."/>
            <person name="Guyot R."/>
            <person name="Guo H.B."/>
            <person name="Guo H."/>
            <person name="Zheng G."/>
            <person name="Singh R."/>
            <person name="Sharma A."/>
            <person name="Min X."/>
            <person name="Zheng Y."/>
            <person name="Lee H."/>
            <person name="Gurtowski J."/>
            <person name="Sedlazeck F.J."/>
            <person name="Harkess A."/>
            <person name="McKain M.R."/>
            <person name="Liao Z."/>
            <person name="Fang J."/>
            <person name="Liu J."/>
            <person name="Zhang X."/>
            <person name="Zhang Q."/>
            <person name="Hu W."/>
            <person name="Qin Y."/>
            <person name="Wang K."/>
            <person name="Chen L.Y."/>
            <person name="Shirley N."/>
            <person name="Lin Y.R."/>
            <person name="Liu L.Y."/>
            <person name="Hernandez A.G."/>
            <person name="Wright C.L."/>
            <person name="Bulone V."/>
            <person name="Tuskan G.A."/>
            <person name="Heath K."/>
            <person name="Zee F."/>
            <person name="Moore P.H."/>
            <person name="Sunkar R."/>
            <person name="Leebens-Mack J.H."/>
            <person name="Mockler T."/>
            <person name="Bennetzen J.L."/>
            <person name="Freeling M."/>
            <person name="Sankoff D."/>
            <person name="Paterson A.H."/>
            <person name="Zhu X."/>
            <person name="Yang X."/>
            <person name="Smith J.A."/>
            <person name="Cushman J.C."/>
            <person name="Paull R.E."/>
            <person name="Yu Q."/>
        </authorList>
    </citation>
    <scope>NUCLEOTIDE SEQUENCE [LARGE SCALE GENOMIC DNA]</scope>
    <source>
        <strain evidence="3">cv. F153</strain>
    </source>
</reference>
<feature type="domain" description="At4g15545-like C-terminal" evidence="2">
    <location>
        <begin position="275"/>
        <end position="340"/>
    </location>
</feature>